<proteinExistence type="predicted"/>
<protein>
    <submittedName>
        <fullName evidence="1">DUF300-domain-containing protein</fullName>
    </submittedName>
</protein>
<gene>
    <name evidence="1" type="ORF">BDN72DRAFT_874649</name>
</gene>
<reference evidence="1 2" key="1">
    <citation type="journal article" date="2019" name="Nat. Ecol. Evol.">
        <title>Megaphylogeny resolves global patterns of mushroom evolution.</title>
        <authorList>
            <person name="Varga T."/>
            <person name="Krizsan K."/>
            <person name="Foldi C."/>
            <person name="Dima B."/>
            <person name="Sanchez-Garcia M."/>
            <person name="Sanchez-Ramirez S."/>
            <person name="Szollosi G.J."/>
            <person name="Szarkandi J.G."/>
            <person name="Papp V."/>
            <person name="Albert L."/>
            <person name="Andreopoulos W."/>
            <person name="Angelini C."/>
            <person name="Antonin V."/>
            <person name="Barry K.W."/>
            <person name="Bougher N.L."/>
            <person name="Buchanan P."/>
            <person name="Buyck B."/>
            <person name="Bense V."/>
            <person name="Catcheside P."/>
            <person name="Chovatia M."/>
            <person name="Cooper J."/>
            <person name="Damon W."/>
            <person name="Desjardin D."/>
            <person name="Finy P."/>
            <person name="Geml J."/>
            <person name="Haridas S."/>
            <person name="Hughes K."/>
            <person name="Justo A."/>
            <person name="Karasinski D."/>
            <person name="Kautmanova I."/>
            <person name="Kiss B."/>
            <person name="Kocsube S."/>
            <person name="Kotiranta H."/>
            <person name="LaButti K.M."/>
            <person name="Lechner B.E."/>
            <person name="Liimatainen K."/>
            <person name="Lipzen A."/>
            <person name="Lukacs Z."/>
            <person name="Mihaltcheva S."/>
            <person name="Morgado L.N."/>
            <person name="Niskanen T."/>
            <person name="Noordeloos M.E."/>
            <person name="Ohm R.A."/>
            <person name="Ortiz-Santana B."/>
            <person name="Ovrebo C."/>
            <person name="Racz N."/>
            <person name="Riley R."/>
            <person name="Savchenko A."/>
            <person name="Shiryaev A."/>
            <person name="Soop K."/>
            <person name="Spirin V."/>
            <person name="Szebenyi C."/>
            <person name="Tomsovsky M."/>
            <person name="Tulloss R.E."/>
            <person name="Uehling J."/>
            <person name="Grigoriev I.V."/>
            <person name="Vagvolgyi C."/>
            <person name="Papp T."/>
            <person name="Martin F.M."/>
            <person name="Miettinen O."/>
            <person name="Hibbett D.S."/>
            <person name="Nagy L.G."/>
        </authorList>
    </citation>
    <scope>NUCLEOTIDE SEQUENCE [LARGE SCALE GENOMIC DNA]</scope>
    <source>
        <strain evidence="1 2">NL-1719</strain>
    </source>
</reference>
<evidence type="ECO:0000313" key="2">
    <source>
        <dbReference type="Proteomes" id="UP000308600"/>
    </source>
</evidence>
<evidence type="ECO:0000313" key="1">
    <source>
        <dbReference type="EMBL" id="TFK75468.1"/>
    </source>
</evidence>
<accession>A0ACD3BBP2</accession>
<dbReference type="Proteomes" id="UP000308600">
    <property type="component" value="Unassembled WGS sequence"/>
</dbReference>
<dbReference type="EMBL" id="ML208263">
    <property type="protein sequence ID" value="TFK75468.1"/>
    <property type="molecule type" value="Genomic_DNA"/>
</dbReference>
<name>A0ACD3BBP2_9AGAR</name>
<organism evidence="1 2">
    <name type="scientific">Pluteus cervinus</name>
    <dbReference type="NCBI Taxonomy" id="181527"/>
    <lineage>
        <taxon>Eukaryota</taxon>
        <taxon>Fungi</taxon>
        <taxon>Dikarya</taxon>
        <taxon>Basidiomycota</taxon>
        <taxon>Agaricomycotina</taxon>
        <taxon>Agaricomycetes</taxon>
        <taxon>Agaricomycetidae</taxon>
        <taxon>Agaricales</taxon>
        <taxon>Pluteineae</taxon>
        <taxon>Pluteaceae</taxon>
        <taxon>Pluteus</taxon>
    </lineage>
</organism>
<keyword evidence="2" id="KW-1185">Reference proteome</keyword>
<sequence>MTSNMTDGRCYKANAEDQAPGLFQSGGMVFQIYHVGWIICGFFTIIATVVSFWLVNKHLRWYTNKREQRYIVRLLFMVPLYATISFASYLFWNHATPLLLLRDGYEAIVLTSFFYLLLMYLSHDPDQQKAILRVAGLSYEADREAIRRGKEMQKWVFPLGFIKWKPENGFYFLQYMKWGVLQYCVIRPSTTLAAIILDYVGLYCEDSWGLGWGHIYITIIVSISVSVAMYCLIQLYVTVSEQLAPHAPLLKLFAVKAVVFLTFWQATFLGVLSMLGVVKDSVYMTADDINIGIGALLETFEMVLFAFLHIKAFSYKPYRPFHPPNSDEPPLAGTPRLRSLRHAFDFRETFREVWSGSKYMYDQVRGREPAEDLDAKRAAYYQDAFGRPRSSLMPPNLPSRTTNRRPLGRDKPMPSLPVMEVEPEKQMEMRGQRQWLEVGDNREYRLGLAQREQSDSLETQIARELERRGYRNSPGPANRLEGDVGHGRQRSWWRDMYDRISSSGPAPEQAGGRPDSRNRGQYRSRSRRPNAEPGSRQGLLSREVNLDDPPPRTRGLGMRSQPPVERADEYGRLEPNLDDITGPPSLFRQHRGPNTGPDSQAQIVSGLPPFSGPFPLSSPPRSPPLRAVQNTAPLMLRNDSVLARIFPPNTDIESSAHGYTTDGVRSLPSVSRDGVTPSQATPRARLTGPKPLAVGVDINRIGGPSSVPVVQDPPILPINGQAATVVCASPTALSPRSEKGPGVLPLNPRRSHRRERAALDPTTSPSPPPRMQSPPLSPSQNFLARDWDNPAPMLPFAQMPPQPRSPPVAESARHRPHRPPAGYPPSASRPRHLSIPQPLAPNALQTPPSAHPRDQGRRDRRLSTPAMPGSYAGRPGPNVHQQWAQQPPHPAAVRDSRMQSRSRPPEVRQEQEPRPRTSNPQPYFMSPPRSDYPPLPSSPPVIPRPYSPPMPQPDYPRIDALRLTSPQSPSSPPFPVMIYRGPTAGPLNNDSVQPHDHRLR</sequence>